<evidence type="ECO:0000259" key="2">
    <source>
        <dbReference type="Pfam" id="PF07859"/>
    </source>
</evidence>
<reference evidence="3" key="1">
    <citation type="submission" date="2023-05" db="EMBL/GenBank/DDBJ databases">
        <authorList>
            <person name="Huff M."/>
        </authorList>
    </citation>
    <scope>NUCLEOTIDE SEQUENCE</scope>
</reference>
<protein>
    <recommendedName>
        <fullName evidence="2">Alpha/beta hydrolase fold-3 domain-containing protein</fullName>
    </recommendedName>
</protein>
<comment type="similarity">
    <text evidence="1">Belongs to the 'GDXG' lipolytic enzyme family.</text>
</comment>
<dbReference type="Proteomes" id="UP000834106">
    <property type="component" value="Chromosome 11"/>
</dbReference>
<feature type="domain" description="Alpha/beta hydrolase fold-3" evidence="2">
    <location>
        <begin position="317"/>
        <end position="528"/>
    </location>
</feature>
<dbReference type="Gene3D" id="3.40.50.1820">
    <property type="entry name" value="alpha/beta hydrolase"/>
    <property type="match status" value="2"/>
</dbReference>
<dbReference type="GO" id="GO:0016787">
    <property type="term" value="F:hydrolase activity"/>
    <property type="evidence" value="ECO:0007669"/>
    <property type="project" value="InterPro"/>
</dbReference>
<feature type="domain" description="Alpha/beta hydrolase fold-3" evidence="2">
    <location>
        <begin position="75"/>
        <end position="182"/>
    </location>
</feature>
<evidence type="ECO:0000313" key="4">
    <source>
        <dbReference type="Proteomes" id="UP000834106"/>
    </source>
</evidence>
<gene>
    <name evidence="3" type="ORF">FPE_LOCUS18414</name>
</gene>
<evidence type="ECO:0000256" key="1">
    <source>
        <dbReference type="ARBA" id="ARBA00010515"/>
    </source>
</evidence>
<dbReference type="SUPFAM" id="SSF53474">
    <property type="entry name" value="alpha/beta-Hydrolases"/>
    <property type="match status" value="2"/>
</dbReference>
<evidence type="ECO:0000313" key="3">
    <source>
        <dbReference type="EMBL" id="CAI9770984.1"/>
    </source>
</evidence>
<dbReference type="InterPro" id="IPR050466">
    <property type="entry name" value="Carboxylest/Gibb_receptor"/>
</dbReference>
<dbReference type="Pfam" id="PF07859">
    <property type="entry name" value="Abhydrolase_3"/>
    <property type="match status" value="2"/>
</dbReference>
<dbReference type="PANTHER" id="PTHR23024:SF551">
    <property type="entry name" value="2-HYDROXYISOFLAVANONE DEHYDRATASE-LIKE"/>
    <property type="match status" value="1"/>
</dbReference>
<dbReference type="AlphaFoldDB" id="A0AAD1ZKD2"/>
<keyword evidence="4" id="KW-1185">Reference proteome</keyword>
<dbReference type="InterPro" id="IPR029058">
    <property type="entry name" value="AB_hydrolase_fold"/>
</dbReference>
<proteinExistence type="inferred from homology"/>
<dbReference type="PANTHER" id="PTHR23024">
    <property type="entry name" value="ARYLACETAMIDE DEACETYLASE"/>
    <property type="match status" value="1"/>
</dbReference>
<sequence length="549" mass="59714">MASNTTKEVLIDLSPIIKVYKDGTVERLMGTPNVPPSPEDPATGVASKDIVISTEVRARLYLPKLTDPNQKLPVLIYYHGGGFVIESPYCLFFNRLTHILAAEAKALIISVQYRLAPEHLLPIAYEDSWTALQWVASHVIANASIEKDPWVTKHGDFDKLYIGGDSAGANIAHNIVLRAGVEPLPGDVCLAENDAFMPIGILYIETVKKSGSNGVVQPGADPASENHLPFSRLQPTKIMNTVMASNTTKEVLIDLSPIIKVYKDGTVERLMGTPNVPPSPEDPATGVASKDIVISTEVRARLYLPKLTDPNQKLPVLIYYHGGGFVIESPYCLFFNRLTHILAAEAKALIISVQYRLAPEHLLPIAYEDSWTALQWVASHVIANASIEKDPWVTKHGDFGKLYIGGDSAGANIAHNIVLRAGVEPLPGDVKILGLFLSCPYFWGSKPVGSQSKEDMTAPGGIDNPMINPMAKDAPSLSGLACSRLLVCLAEKDAFTPIGFLYAETVKKIGWSGEVQLVVVDGEDHCFHVFDPHTEKAKDLIKQLASFIS</sequence>
<accession>A0AAD1ZKD2</accession>
<name>A0AAD1ZKD2_9LAMI</name>
<organism evidence="3 4">
    <name type="scientific">Fraxinus pennsylvanica</name>
    <dbReference type="NCBI Taxonomy" id="56036"/>
    <lineage>
        <taxon>Eukaryota</taxon>
        <taxon>Viridiplantae</taxon>
        <taxon>Streptophyta</taxon>
        <taxon>Embryophyta</taxon>
        <taxon>Tracheophyta</taxon>
        <taxon>Spermatophyta</taxon>
        <taxon>Magnoliopsida</taxon>
        <taxon>eudicotyledons</taxon>
        <taxon>Gunneridae</taxon>
        <taxon>Pentapetalae</taxon>
        <taxon>asterids</taxon>
        <taxon>lamiids</taxon>
        <taxon>Lamiales</taxon>
        <taxon>Oleaceae</taxon>
        <taxon>Oleeae</taxon>
        <taxon>Fraxinus</taxon>
    </lineage>
</organism>
<dbReference type="InterPro" id="IPR013094">
    <property type="entry name" value="AB_hydrolase_3"/>
</dbReference>
<dbReference type="EMBL" id="OU503046">
    <property type="protein sequence ID" value="CAI9770984.1"/>
    <property type="molecule type" value="Genomic_DNA"/>
</dbReference>